<dbReference type="AlphaFoldDB" id="A0A484KZ83"/>
<proteinExistence type="predicted"/>
<evidence type="ECO:0000313" key="2">
    <source>
        <dbReference type="EMBL" id="VFQ68997.1"/>
    </source>
</evidence>
<gene>
    <name evidence="2" type="ORF">CCAM_LOCUS10773</name>
</gene>
<protein>
    <submittedName>
        <fullName evidence="2">Uncharacterized protein</fullName>
    </submittedName>
</protein>
<accession>A0A484KZ83</accession>
<sequence>MLMSQSDEELFEAFYADLNEVGRIGQECATRLLKSKSEEKAQMKAMMVSCQKDAEAAWPKAANTEEKLQDQSEAFRVLYAKHGGLLKAAKEADQAQQRIAELEENTARSDEEIAQLKAKLEKERSDRVIQVAAWAAQELEKFAAQALPNWEIVI</sequence>
<keyword evidence="1" id="KW-0175">Coiled coil</keyword>
<organism evidence="2 3">
    <name type="scientific">Cuscuta campestris</name>
    <dbReference type="NCBI Taxonomy" id="132261"/>
    <lineage>
        <taxon>Eukaryota</taxon>
        <taxon>Viridiplantae</taxon>
        <taxon>Streptophyta</taxon>
        <taxon>Embryophyta</taxon>
        <taxon>Tracheophyta</taxon>
        <taxon>Spermatophyta</taxon>
        <taxon>Magnoliopsida</taxon>
        <taxon>eudicotyledons</taxon>
        <taxon>Gunneridae</taxon>
        <taxon>Pentapetalae</taxon>
        <taxon>asterids</taxon>
        <taxon>lamiids</taxon>
        <taxon>Solanales</taxon>
        <taxon>Convolvulaceae</taxon>
        <taxon>Cuscuteae</taxon>
        <taxon>Cuscuta</taxon>
        <taxon>Cuscuta subgen. Grammica</taxon>
        <taxon>Cuscuta sect. Cleistogrammica</taxon>
    </lineage>
</organism>
<dbReference type="Proteomes" id="UP000595140">
    <property type="component" value="Unassembled WGS sequence"/>
</dbReference>
<evidence type="ECO:0000313" key="3">
    <source>
        <dbReference type="Proteomes" id="UP000595140"/>
    </source>
</evidence>
<keyword evidence="3" id="KW-1185">Reference proteome</keyword>
<dbReference type="EMBL" id="OOIL02000758">
    <property type="protein sequence ID" value="VFQ68997.1"/>
    <property type="molecule type" value="Genomic_DNA"/>
</dbReference>
<reference evidence="2 3" key="1">
    <citation type="submission" date="2018-04" db="EMBL/GenBank/DDBJ databases">
        <authorList>
            <person name="Vogel A."/>
        </authorList>
    </citation>
    <scope>NUCLEOTIDE SEQUENCE [LARGE SCALE GENOMIC DNA]</scope>
</reference>
<evidence type="ECO:0000256" key="1">
    <source>
        <dbReference type="SAM" id="Coils"/>
    </source>
</evidence>
<feature type="coiled-coil region" evidence="1">
    <location>
        <begin position="85"/>
        <end position="126"/>
    </location>
</feature>
<name>A0A484KZ83_9ASTE</name>